<dbReference type="EMBL" id="FODY01000035">
    <property type="protein sequence ID" value="SEP45392.1"/>
    <property type="molecule type" value="Genomic_DNA"/>
</dbReference>
<dbReference type="SFLD" id="SFLDS00029">
    <property type="entry name" value="Radical_SAM"/>
    <property type="match status" value="1"/>
</dbReference>
<dbReference type="Proteomes" id="UP000198847">
    <property type="component" value="Unassembled WGS sequence"/>
</dbReference>
<dbReference type="GO" id="GO:0005506">
    <property type="term" value="F:iron ion binding"/>
    <property type="evidence" value="ECO:0007669"/>
    <property type="project" value="InterPro"/>
</dbReference>
<sequence>MSFYGELKRYDCFDFDGYFSRLTAADVEQVLHKERLQVLDYLTLLSPQAEGFLESMAQKASRLTIQHFGKTMLLYTPLYLSNYCTNQCLYCGFNTKNILHRKKLSLNEVATEAEAIARTGLKHIIILTGDCTKESPVTYIADCVKVLKDYFSSISMEIYALTCEEYEQLAAVGVDGVTLYQEVYAPLLYAELHPAGPKRNFRFRLDAPERACAAGLRSVNIGALLGLNEWRREAFLTGVHADYLQARYPATEISISPPRMRPHAGGYPPKALVTDKNLVQYILAYRLFMPHGGLTLSTRESAVLRDHLVGLGVTKMSAGSCTAVGGRTDKDETGQFEISDERTVAQVAAMLYQKGYQPLYKDWQLL</sequence>
<evidence type="ECO:0000256" key="1">
    <source>
        <dbReference type="ARBA" id="ARBA00001966"/>
    </source>
</evidence>
<dbReference type="SFLD" id="SFLDF00301">
    <property type="entry name" value="2-iminoacetate_synthase_(ThiH)"/>
    <property type="match status" value="1"/>
</dbReference>
<evidence type="ECO:0000256" key="6">
    <source>
        <dbReference type="ARBA" id="ARBA00023014"/>
    </source>
</evidence>
<organism evidence="8 9">
    <name type="scientific">Propionispora vibrioides</name>
    <dbReference type="NCBI Taxonomy" id="112903"/>
    <lineage>
        <taxon>Bacteria</taxon>
        <taxon>Bacillati</taxon>
        <taxon>Bacillota</taxon>
        <taxon>Negativicutes</taxon>
        <taxon>Selenomonadales</taxon>
        <taxon>Sporomusaceae</taxon>
        <taxon>Propionispora</taxon>
    </lineage>
</organism>
<dbReference type="PANTHER" id="PTHR43583">
    <property type="entry name" value="2-IMINOACETATE SYNTHASE"/>
    <property type="match status" value="1"/>
</dbReference>
<name>A0A1H8Y042_9FIRM</name>
<comment type="cofactor">
    <cofactor evidence="1">
        <name>[4Fe-4S] cluster</name>
        <dbReference type="ChEBI" id="CHEBI:49883"/>
    </cofactor>
</comment>
<proteinExistence type="predicted"/>
<dbReference type="CDD" id="cd01335">
    <property type="entry name" value="Radical_SAM"/>
    <property type="match status" value="1"/>
</dbReference>
<dbReference type="GO" id="GO:0051539">
    <property type="term" value="F:4 iron, 4 sulfur cluster binding"/>
    <property type="evidence" value="ECO:0007669"/>
    <property type="project" value="UniProtKB-KW"/>
</dbReference>
<dbReference type="SFLD" id="SFLDG01081">
    <property type="entry name" value="cleavage_of_the_Ca-Cb_bond_in"/>
    <property type="match status" value="1"/>
</dbReference>
<dbReference type="GO" id="GO:0016829">
    <property type="term" value="F:lyase activity"/>
    <property type="evidence" value="ECO:0007669"/>
    <property type="project" value="UniProtKB-KW"/>
</dbReference>
<evidence type="ECO:0000256" key="2">
    <source>
        <dbReference type="ARBA" id="ARBA00022485"/>
    </source>
</evidence>
<dbReference type="Gene3D" id="3.20.20.70">
    <property type="entry name" value="Aldolase class I"/>
    <property type="match status" value="1"/>
</dbReference>
<dbReference type="InterPro" id="IPR012726">
    <property type="entry name" value="ThiH"/>
</dbReference>
<dbReference type="GO" id="GO:0009228">
    <property type="term" value="P:thiamine biosynthetic process"/>
    <property type="evidence" value="ECO:0007669"/>
    <property type="project" value="InterPro"/>
</dbReference>
<dbReference type="InterPro" id="IPR034428">
    <property type="entry name" value="ThiH/NoCL/HydG-like"/>
</dbReference>
<evidence type="ECO:0000256" key="4">
    <source>
        <dbReference type="ARBA" id="ARBA00022723"/>
    </source>
</evidence>
<protein>
    <submittedName>
        <fullName evidence="8">Tyrosine lyase ThiH</fullName>
    </submittedName>
</protein>
<dbReference type="SMART" id="SM00876">
    <property type="entry name" value="BATS"/>
    <property type="match status" value="1"/>
</dbReference>
<evidence type="ECO:0000259" key="7">
    <source>
        <dbReference type="SMART" id="SM00876"/>
    </source>
</evidence>
<dbReference type="AlphaFoldDB" id="A0A1H8Y042"/>
<keyword evidence="4" id="KW-0479">Metal-binding</keyword>
<dbReference type="OrthoDB" id="9801120at2"/>
<dbReference type="SFLD" id="SFLDG01060">
    <property type="entry name" value="BATS_domain_containing"/>
    <property type="match status" value="1"/>
</dbReference>
<gene>
    <name evidence="8" type="ORF">SAMN04490178_13511</name>
</gene>
<dbReference type="Pfam" id="PF04055">
    <property type="entry name" value="Radical_SAM"/>
    <property type="match status" value="1"/>
</dbReference>
<reference evidence="8 9" key="1">
    <citation type="submission" date="2016-10" db="EMBL/GenBank/DDBJ databases">
        <authorList>
            <person name="de Groot N.N."/>
        </authorList>
    </citation>
    <scope>NUCLEOTIDE SEQUENCE [LARGE SCALE GENOMIC DNA]</scope>
    <source>
        <strain evidence="8 9">DSM 13305</strain>
    </source>
</reference>
<feature type="domain" description="Biotin and thiamin synthesis-associated" evidence="7">
    <location>
        <begin position="256"/>
        <end position="358"/>
    </location>
</feature>
<dbReference type="PANTHER" id="PTHR43583:SF1">
    <property type="entry name" value="2-IMINOACETATE SYNTHASE"/>
    <property type="match status" value="1"/>
</dbReference>
<dbReference type="InterPro" id="IPR058240">
    <property type="entry name" value="rSAM_sf"/>
</dbReference>
<keyword evidence="3" id="KW-0949">S-adenosyl-L-methionine</keyword>
<accession>A0A1H8Y042</accession>
<evidence type="ECO:0000313" key="8">
    <source>
        <dbReference type="EMBL" id="SEP45392.1"/>
    </source>
</evidence>
<dbReference type="RefSeq" id="WP_091751667.1">
    <property type="nucleotide sequence ID" value="NZ_FODY01000035.1"/>
</dbReference>
<dbReference type="SUPFAM" id="SSF102114">
    <property type="entry name" value="Radical SAM enzymes"/>
    <property type="match status" value="1"/>
</dbReference>
<keyword evidence="9" id="KW-1185">Reference proteome</keyword>
<dbReference type="NCBIfam" id="TIGR02351">
    <property type="entry name" value="thiH"/>
    <property type="match status" value="1"/>
</dbReference>
<dbReference type="InterPro" id="IPR010722">
    <property type="entry name" value="BATS_dom"/>
</dbReference>
<dbReference type="Pfam" id="PF06968">
    <property type="entry name" value="BATS"/>
    <property type="match status" value="1"/>
</dbReference>
<evidence type="ECO:0000313" key="9">
    <source>
        <dbReference type="Proteomes" id="UP000198847"/>
    </source>
</evidence>
<keyword evidence="5" id="KW-0408">Iron</keyword>
<dbReference type="InterPro" id="IPR007197">
    <property type="entry name" value="rSAM"/>
</dbReference>
<evidence type="ECO:0000256" key="3">
    <source>
        <dbReference type="ARBA" id="ARBA00022691"/>
    </source>
</evidence>
<dbReference type="InterPro" id="IPR013785">
    <property type="entry name" value="Aldolase_TIM"/>
</dbReference>
<evidence type="ECO:0000256" key="5">
    <source>
        <dbReference type="ARBA" id="ARBA00023004"/>
    </source>
</evidence>
<keyword evidence="2" id="KW-0004">4Fe-4S</keyword>
<dbReference type="STRING" id="112903.SAMN04490178_13511"/>
<keyword evidence="8" id="KW-0456">Lyase</keyword>
<keyword evidence="6" id="KW-0411">Iron-sulfur</keyword>